<dbReference type="InterPro" id="IPR004942">
    <property type="entry name" value="Roadblock/LAMTOR2_dom"/>
</dbReference>
<evidence type="ECO:0000256" key="4">
    <source>
        <dbReference type="ARBA" id="ARBA00022490"/>
    </source>
</evidence>
<evidence type="ECO:0000256" key="3">
    <source>
        <dbReference type="ARBA" id="ARBA00022448"/>
    </source>
</evidence>
<comment type="similarity">
    <text evidence="2 10">Belongs to the GAMAD family.</text>
</comment>
<dbReference type="AlphaFoldDB" id="A0A2V0PG06"/>
<evidence type="ECO:0000256" key="9">
    <source>
        <dbReference type="ARBA" id="ARBA00025362"/>
    </source>
</evidence>
<dbReference type="OrthoDB" id="9985637at2759"/>
<dbReference type="GO" id="GO:0005874">
    <property type="term" value="C:microtubule"/>
    <property type="evidence" value="ECO:0007669"/>
    <property type="project" value="UniProtKB-UniRule"/>
</dbReference>
<evidence type="ECO:0000256" key="2">
    <source>
        <dbReference type="ARBA" id="ARBA00007191"/>
    </source>
</evidence>
<dbReference type="InterPro" id="IPR016561">
    <property type="entry name" value="DYNLRB1/2"/>
</dbReference>
<dbReference type="Proteomes" id="UP000247498">
    <property type="component" value="Unassembled WGS sequence"/>
</dbReference>
<protein>
    <recommendedName>
        <fullName evidence="10">Dynein light chain roadblock</fullName>
    </recommendedName>
</protein>
<dbReference type="InParanoid" id="A0A2V0PG06"/>
<evidence type="ECO:0000256" key="10">
    <source>
        <dbReference type="PIRNR" id="PIRNR009998"/>
    </source>
</evidence>
<dbReference type="GO" id="GO:0007018">
    <property type="term" value="P:microtubule-based movement"/>
    <property type="evidence" value="ECO:0007669"/>
    <property type="project" value="UniProtKB-UniRule"/>
</dbReference>
<dbReference type="FunFam" id="3.30.450.30:FF:000009">
    <property type="entry name" value="Dynein light chain roadblock"/>
    <property type="match status" value="1"/>
</dbReference>
<feature type="domain" description="Roadblock/LAMTOR2" evidence="11">
    <location>
        <begin position="5"/>
        <end position="93"/>
    </location>
</feature>
<keyword evidence="7 10" id="KW-0505">Motor protein</keyword>
<gene>
    <name evidence="12" type="ORF">Rsub_08885</name>
</gene>
<dbReference type="STRING" id="307507.A0A2V0PG06"/>
<dbReference type="SMART" id="SM00960">
    <property type="entry name" value="Robl_LC7"/>
    <property type="match status" value="1"/>
</dbReference>
<dbReference type="Gene3D" id="3.30.450.30">
    <property type="entry name" value="Dynein light chain 2a, cytoplasmic"/>
    <property type="match status" value="1"/>
</dbReference>
<accession>A0A2V0PG06</accession>
<keyword evidence="3 10" id="KW-0813">Transport</keyword>
<dbReference type="EMBL" id="BDRX01000075">
    <property type="protein sequence ID" value="GBF96137.1"/>
    <property type="molecule type" value="Genomic_DNA"/>
</dbReference>
<keyword evidence="6 10" id="KW-0243">Dynein</keyword>
<keyword evidence="4 10" id="KW-0963">Cytoplasm</keyword>
<proteinExistence type="inferred from homology"/>
<comment type="caution">
    <text evidence="12">The sequence shown here is derived from an EMBL/GenBank/DDBJ whole genome shotgun (WGS) entry which is preliminary data.</text>
</comment>
<evidence type="ECO:0000256" key="7">
    <source>
        <dbReference type="ARBA" id="ARBA00023175"/>
    </source>
</evidence>
<keyword evidence="8 10" id="KW-0206">Cytoskeleton</keyword>
<evidence type="ECO:0000313" key="13">
    <source>
        <dbReference type="Proteomes" id="UP000247498"/>
    </source>
</evidence>
<dbReference type="PIRSF" id="PIRSF009998">
    <property type="entry name" value="DLC7"/>
    <property type="match status" value="1"/>
</dbReference>
<evidence type="ECO:0000256" key="1">
    <source>
        <dbReference type="ARBA" id="ARBA00004245"/>
    </source>
</evidence>
<keyword evidence="13" id="KW-1185">Reference proteome</keyword>
<keyword evidence="5 10" id="KW-0493">Microtubule</keyword>
<comment type="function">
    <text evidence="9">Acts as one of several non-catalytic accessory components of the cytoplasmic dynein 1 complex that are thought to be involved in linking dynein to cargos and to adapter proteins that regulate dynein function. Cytoplasmic dynein 1 acts as a motor for the intracellular retrograde motility of vesicles and organelles along microtubules.</text>
</comment>
<evidence type="ECO:0000256" key="8">
    <source>
        <dbReference type="ARBA" id="ARBA00023212"/>
    </source>
</evidence>
<evidence type="ECO:0000256" key="5">
    <source>
        <dbReference type="ARBA" id="ARBA00022701"/>
    </source>
</evidence>
<dbReference type="GO" id="GO:0045505">
    <property type="term" value="F:dynein intermediate chain binding"/>
    <property type="evidence" value="ECO:0007669"/>
    <property type="project" value="UniProtKB-UniRule"/>
</dbReference>
<sequence>MASSVTETLERVQKHKGVIGVLVVGEEGQVVKSTLDEAQTADYAGLIPGLTSLARSMVRELDPLNDLEFLRIRSVKHEIMVAPRDEFVLIVIQDPSAAQ</sequence>
<evidence type="ECO:0000256" key="6">
    <source>
        <dbReference type="ARBA" id="ARBA00023017"/>
    </source>
</evidence>
<dbReference type="Pfam" id="PF03259">
    <property type="entry name" value="Robl_LC7"/>
    <property type="match status" value="1"/>
</dbReference>
<evidence type="ECO:0000313" key="12">
    <source>
        <dbReference type="EMBL" id="GBF96137.1"/>
    </source>
</evidence>
<dbReference type="PANTHER" id="PTHR10779">
    <property type="entry name" value="DYNEIN LIGHT CHAIN ROADBLOCK"/>
    <property type="match status" value="1"/>
</dbReference>
<comment type="subcellular location">
    <subcellularLocation>
        <location evidence="1 10">Cytoplasm</location>
        <location evidence="1 10">Cytoskeleton</location>
    </subcellularLocation>
</comment>
<evidence type="ECO:0000259" key="11">
    <source>
        <dbReference type="SMART" id="SM00960"/>
    </source>
</evidence>
<name>A0A2V0PG06_9CHLO</name>
<reference evidence="12 13" key="1">
    <citation type="journal article" date="2018" name="Sci. Rep.">
        <title>Raphidocelis subcapitata (=Pseudokirchneriella subcapitata) provides an insight into genome evolution and environmental adaptations in the Sphaeropleales.</title>
        <authorList>
            <person name="Suzuki S."/>
            <person name="Yamaguchi H."/>
            <person name="Nakajima N."/>
            <person name="Kawachi M."/>
        </authorList>
    </citation>
    <scope>NUCLEOTIDE SEQUENCE [LARGE SCALE GENOMIC DNA]</scope>
    <source>
        <strain evidence="12 13">NIES-35</strain>
    </source>
</reference>
<dbReference type="GO" id="GO:0005737">
    <property type="term" value="C:cytoplasm"/>
    <property type="evidence" value="ECO:0007669"/>
    <property type="project" value="UniProtKB-UniRule"/>
</dbReference>
<organism evidence="12 13">
    <name type="scientific">Raphidocelis subcapitata</name>
    <dbReference type="NCBI Taxonomy" id="307507"/>
    <lineage>
        <taxon>Eukaryota</taxon>
        <taxon>Viridiplantae</taxon>
        <taxon>Chlorophyta</taxon>
        <taxon>core chlorophytes</taxon>
        <taxon>Chlorophyceae</taxon>
        <taxon>CS clade</taxon>
        <taxon>Sphaeropleales</taxon>
        <taxon>Selenastraceae</taxon>
        <taxon>Raphidocelis</taxon>
    </lineage>
</organism>
<dbReference type="SUPFAM" id="SSF103196">
    <property type="entry name" value="Roadblock/LC7 domain"/>
    <property type="match status" value="1"/>
</dbReference>
<dbReference type="GO" id="GO:0005868">
    <property type="term" value="C:cytoplasmic dynein complex"/>
    <property type="evidence" value="ECO:0007669"/>
    <property type="project" value="UniProtKB-UniRule"/>
</dbReference>